<dbReference type="AlphaFoldDB" id="A0A8C3I7M0"/>
<dbReference type="Proteomes" id="UP000694380">
    <property type="component" value="Chromosome 2"/>
</dbReference>
<reference evidence="4" key="1">
    <citation type="journal article" date="2015" name="Genome Biol. Evol.">
        <title>Physical Mapping and Refinement of the Painted Turtle Genome (Chrysemys picta) Inform Amniote Genome Evolution and Challenge Turtle-Bird Chromosomal Conservation.</title>
        <authorList>
            <person name="Badenhorst D."/>
            <person name="Hillier L.W."/>
            <person name="Literman R."/>
            <person name="Montiel E.E."/>
            <person name="Radhakrishnan S."/>
            <person name="Shen Y."/>
            <person name="Minx P."/>
            <person name="Janes D.E."/>
            <person name="Warren W.C."/>
            <person name="Edwards S.V."/>
            <person name="Valenzuela N."/>
        </authorList>
    </citation>
    <scope>NUCLEOTIDE SEQUENCE [LARGE SCALE GENOMIC DNA]</scope>
</reference>
<dbReference type="GO" id="GO:0060271">
    <property type="term" value="P:cilium assembly"/>
    <property type="evidence" value="ECO:0007669"/>
    <property type="project" value="TreeGrafter"/>
</dbReference>
<dbReference type="GO" id="GO:0030317">
    <property type="term" value="P:flagellated sperm motility"/>
    <property type="evidence" value="ECO:0007669"/>
    <property type="project" value="TreeGrafter"/>
</dbReference>
<feature type="domain" description="IQ motif and ubiquitin-like" evidence="3">
    <location>
        <begin position="549"/>
        <end position="687"/>
    </location>
</feature>
<keyword evidence="5" id="KW-1185">Reference proteome</keyword>
<evidence type="ECO:0000256" key="2">
    <source>
        <dbReference type="SAM" id="MobiDB-lite"/>
    </source>
</evidence>
<feature type="coiled-coil region" evidence="1">
    <location>
        <begin position="458"/>
        <end position="486"/>
    </location>
</feature>
<dbReference type="PANTHER" id="PTHR21074:SF0">
    <property type="entry name" value="IQ AND UBIQUITIN-LIKE DOMAIN-CONTAINING PROTEIN"/>
    <property type="match status" value="1"/>
</dbReference>
<feature type="compositionally biased region" description="Polar residues" evidence="2">
    <location>
        <begin position="53"/>
        <end position="70"/>
    </location>
</feature>
<dbReference type="PANTHER" id="PTHR21074">
    <property type="entry name" value="IQ AND UBIQUITIN-LIKE DOMAIN-CONTAINING PROTEIN"/>
    <property type="match status" value="1"/>
</dbReference>
<evidence type="ECO:0000259" key="3">
    <source>
        <dbReference type="Pfam" id="PF25805"/>
    </source>
</evidence>
<evidence type="ECO:0000313" key="5">
    <source>
        <dbReference type="Proteomes" id="UP000694380"/>
    </source>
</evidence>
<dbReference type="InterPro" id="IPR037695">
    <property type="entry name" value="IQUB"/>
</dbReference>
<dbReference type="GO" id="GO:0031514">
    <property type="term" value="C:motile cilium"/>
    <property type="evidence" value="ECO:0007669"/>
    <property type="project" value="TreeGrafter"/>
</dbReference>
<dbReference type="GO" id="GO:0001669">
    <property type="term" value="C:acrosomal vesicle"/>
    <property type="evidence" value="ECO:0007669"/>
    <property type="project" value="TreeGrafter"/>
</dbReference>
<dbReference type="Ensembl" id="ENSCPBT00000034508.1">
    <property type="protein sequence ID" value="ENSCPBP00000029310.1"/>
    <property type="gene ID" value="ENSCPBG00000020650.1"/>
</dbReference>
<reference evidence="4" key="3">
    <citation type="submission" date="2025-09" db="UniProtKB">
        <authorList>
            <consortium name="Ensembl"/>
        </authorList>
    </citation>
    <scope>IDENTIFICATION</scope>
</reference>
<dbReference type="GeneTree" id="ENSGT00390000014326"/>
<proteinExistence type="predicted"/>
<sequence length="878" mass="102181">MHHNQMRMDYRRSRNQLQRLAGRNRSRNPLQSLMGRNRSRSQLQRLAGRNRSRSQLQRLTGRNRSRNPLQSLMGRNRSRNPLQSLHGQEPEQEPAPEAHGQEPEQEPAPEARRQEPEQEPAPEPRGQEPEQEPAPEPHGQELEQEPAPEAHGQEPEQEPAPEAHGQESEQEPAPEPHGQEPALEEQEQKSIEGQEPALEQENDLALGNQEELLEKGEQGVSEPTAPLTEITEEISQITTETFAKLLAAEINNLGTMQLEALESERSLPEVMTNATATVKIMLVPDIQRITMAFNIDQTVGKLKQCFASQLKVPKDVLQVGFQDSDTFQDVAVEIERPTYRKPFLGGFKHRVTGVEFHNAGSQTVPKKRRDKGIKVFCRETQTVVEKNKRQQTRNTTSTQMTKIGLYVSNMTDKLIEPRTYLTAEEYHKQRLDAIIVLQKYFRRWHAINVVQKLREEKRLRLEWEAQEELRKKREKEERLRREHERRLNPKTKEDFELLYHALELWRQEEIERINNTLTGAERKAALCALLEQETQLIASIGRHKLNADEENQQKAILFFLDKCAEPKKWKAYDGKITEMDTQFTLRARELLEIYRSISMKDLPKDERLDVLLTLKHTVKEHECKLTHEIVELIDREADLMMRGVKECNLEGLRKRICTLFLQYIKTPIFNPEVARLLKVPPDPLKLYKNIYFCRGCKSYLPSTEFSVPANSRTVGRCRRCCKLDNEARRREAFLKYKLMLKNLRKSEADYQDDAKIVYVVQQKDLQYMVENIWGCQSALSAWDDLHDLVMVRWDKHCEWSPWNTVLLTKDEAKAHLKLHNLQEAYEMVFIHRIKHKHILAKNYFSQIPEMASFLHKGDDQAHTNELLITKPIPAGSKA</sequence>
<reference evidence="4" key="2">
    <citation type="submission" date="2025-08" db="UniProtKB">
        <authorList>
            <consortium name="Ensembl"/>
        </authorList>
    </citation>
    <scope>IDENTIFICATION</scope>
</reference>
<protein>
    <submittedName>
        <fullName evidence="4">IQ motif and ubiquitin domain containing</fullName>
    </submittedName>
</protein>
<feature type="region of interest" description="Disordered" evidence="2">
    <location>
        <begin position="18"/>
        <end position="195"/>
    </location>
</feature>
<organism evidence="4 5">
    <name type="scientific">Chrysemys picta bellii</name>
    <name type="common">Western painted turtle</name>
    <name type="synonym">Emys bellii</name>
    <dbReference type="NCBI Taxonomy" id="8478"/>
    <lineage>
        <taxon>Eukaryota</taxon>
        <taxon>Metazoa</taxon>
        <taxon>Chordata</taxon>
        <taxon>Craniata</taxon>
        <taxon>Vertebrata</taxon>
        <taxon>Euteleostomi</taxon>
        <taxon>Archelosauria</taxon>
        <taxon>Testudinata</taxon>
        <taxon>Testudines</taxon>
        <taxon>Cryptodira</taxon>
        <taxon>Durocryptodira</taxon>
        <taxon>Testudinoidea</taxon>
        <taxon>Emydidae</taxon>
        <taxon>Chrysemys</taxon>
    </lineage>
</organism>
<dbReference type="Pfam" id="PF25805">
    <property type="entry name" value="IQUB"/>
    <property type="match status" value="1"/>
</dbReference>
<evidence type="ECO:0000256" key="1">
    <source>
        <dbReference type="SAM" id="Coils"/>
    </source>
</evidence>
<keyword evidence="1" id="KW-0175">Coiled coil</keyword>
<evidence type="ECO:0000313" key="4">
    <source>
        <dbReference type="Ensembl" id="ENSCPBP00000029310.1"/>
    </source>
</evidence>
<accession>A0A8C3I7M0</accession>
<name>A0A8C3I7M0_CHRPI</name>
<gene>
    <name evidence="4" type="primary">IQUB</name>
</gene>
<dbReference type="InterPro" id="IPR057887">
    <property type="entry name" value="IQUB_helical"/>
</dbReference>